<proteinExistence type="predicted"/>
<gene>
    <name evidence="1" type="ORF">PCOR1329_LOCUS84540</name>
</gene>
<evidence type="ECO:0000313" key="1">
    <source>
        <dbReference type="EMBL" id="CAK0910337.1"/>
    </source>
</evidence>
<sequence length="100" mass="10825">MGLALFTTAFAGARVPPAMRSCRPPLLQSDGISSVSFDMCADGIMHVTTLINQPLMHGAIWRNPRRIPACTSAEVLHQILQALRPNRPTCRSAPPPAPRP</sequence>
<dbReference type="Proteomes" id="UP001189429">
    <property type="component" value="Unassembled WGS sequence"/>
</dbReference>
<evidence type="ECO:0000313" key="2">
    <source>
        <dbReference type="Proteomes" id="UP001189429"/>
    </source>
</evidence>
<dbReference type="EMBL" id="CAUYUJ010022376">
    <property type="protein sequence ID" value="CAK0910337.1"/>
    <property type="molecule type" value="Genomic_DNA"/>
</dbReference>
<accession>A0ABN9YC51</accession>
<reference evidence="1" key="1">
    <citation type="submission" date="2023-10" db="EMBL/GenBank/DDBJ databases">
        <authorList>
            <person name="Chen Y."/>
            <person name="Shah S."/>
            <person name="Dougan E. K."/>
            <person name="Thang M."/>
            <person name="Chan C."/>
        </authorList>
    </citation>
    <scope>NUCLEOTIDE SEQUENCE [LARGE SCALE GENOMIC DNA]</scope>
</reference>
<organism evidence="1 2">
    <name type="scientific">Prorocentrum cordatum</name>
    <dbReference type="NCBI Taxonomy" id="2364126"/>
    <lineage>
        <taxon>Eukaryota</taxon>
        <taxon>Sar</taxon>
        <taxon>Alveolata</taxon>
        <taxon>Dinophyceae</taxon>
        <taxon>Prorocentrales</taxon>
        <taxon>Prorocentraceae</taxon>
        <taxon>Prorocentrum</taxon>
    </lineage>
</organism>
<name>A0ABN9YC51_9DINO</name>
<comment type="caution">
    <text evidence="1">The sequence shown here is derived from an EMBL/GenBank/DDBJ whole genome shotgun (WGS) entry which is preliminary data.</text>
</comment>
<keyword evidence="2" id="KW-1185">Reference proteome</keyword>
<protein>
    <submittedName>
        <fullName evidence="1">Uncharacterized protein</fullName>
    </submittedName>
</protein>